<dbReference type="RefSeq" id="WP_249328483.1">
    <property type="nucleotide sequence ID" value="NZ_CP060635.1"/>
</dbReference>
<dbReference type="Pfam" id="PF14285">
    <property type="entry name" value="DUF4367"/>
    <property type="match status" value="1"/>
</dbReference>
<dbReference type="Proteomes" id="UP000515860">
    <property type="component" value="Chromosome"/>
</dbReference>
<protein>
    <submittedName>
        <fullName evidence="5">DUF4367 domain-containing protein</fullName>
    </submittedName>
</protein>
<feature type="compositionally biased region" description="Basic and acidic residues" evidence="2">
    <location>
        <begin position="56"/>
        <end position="67"/>
    </location>
</feature>
<keyword evidence="3" id="KW-0812">Transmembrane</keyword>
<proteinExistence type="predicted"/>
<dbReference type="EMBL" id="CP060635">
    <property type="protein sequence ID" value="QNM07850.1"/>
    <property type="molecule type" value="Genomic_DNA"/>
</dbReference>
<keyword evidence="6" id="KW-1185">Reference proteome</keyword>
<dbReference type="KEGG" id="whj:H9Q79_13135"/>
<sequence>MSEKQAEKKDKKLLDALQEEAKEIEKRAESYQGQHLTQDDKDDMYLKIMERLKEMGELEKDEEKESEATGTDGAVVMPMPKKKPVKKPLWRQIVKCAGILLVAGSVVFATSLISEGNRMYWMEKWQSLFPGSKVATSDNDEDRVLKDITEQEAKSKIETILGIPMPEFFYLPEGTKFDEAVISVDGQYARLKYLWKEQIIYLQVTGNAIDTSEGKAPNIEKEETVEIDAPMGEISICLIKDDTGRNETVVYRGEWDYYNCKYEISSTIDKEEILNILKKMHYSV</sequence>
<keyword evidence="3" id="KW-0472">Membrane</keyword>
<organism evidence="5 6">
    <name type="scientific">Wansuia hejianensis</name>
    <dbReference type="NCBI Taxonomy" id="2763667"/>
    <lineage>
        <taxon>Bacteria</taxon>
        <taxon>Bacillati</taxon>
        <taxon>Bacillota</taxon>
        <taxon>Clostridia</taxon>
        <taxon>Lachnospirales</taxon>
        <taxon>Lachnospiraceae</taxon>
        <taxon>Wansuia</taxon>
    </lineage>
</organism>
<evidence type="ECO:0000256" key="3">
    <source>
        <dbReference type="SAM" id="Phobius"/>
    </source>
</evidence>
<evidence type="ECO:0000256" key="1">
    <source>
        <dbReference type="SAM" id="Coils"/>
    </source>
</evidence>
<dbReference type="InterPro" id="IPR025377">
    <property type="entry name" value="DUF4367"/>
</dbReference>
<evidence type="ECO:0000256" key="2">
    <source>
        <dbReference type="SAM" id="MobiDB-lite"/>
    </source>
</evidence>
<evidence type="ECO:0000313" key="5">
    <source>
        <dbReference type="EMBL" id="QNM07850.1"/>
    </source>
</evidence>
<feature type="region of interest" description="Disordered" evidence="2">
    <location>
        <begin position="56"/>
        <end position="78"/>
    </location>
</feature>
<keyword evidence="3" id="KW-1133">Transmembrane helix</keyword>
<evidence type="ECO:0000259" key="4">
    <source>
        <dbReference type="Pfam" id="PF14285"/>
    </source>
</evidence>
<feature type="transmembrane region" description="Helical" evidence="3">
    <location>
        <begin position="93"/>
        <end position="113"/>
    </location>
</feature>
<feature type="coiled-coil region" evidence="1">
    <location>
        <begin position="7"/>
        <end position="34"/>
    </location>
</feature>
<keyword evidence="1" id="KW-0175">Coiled coil</keyword>
<name>A0A7G9GAL8_9FIRM</name>
<evidence type="ECO:0000313" key="6">
    <source>
        <dbReference type="Proteomes" id="UP000515860"/>
    </source>
</evidence>
<dbReference type="AlphaFoldDB" id="A0A7G9GAL8"/>
<feature type="domain" description="DUF4367" evidence="4">
    <location>
        <begin position="166"/>
        <end position="280"/>
    </location>
</feature>
<reference evidence="5 6" key="1">
    <citation type="submission" date="2020-08" db="EMBL/GenBank/DDBJ databases">
        <authorList>
            <person name="Liu C."/>
            <person name="Sun Q."/>
        </authorList>
    </citation>
    <scope>NUCLEOTIDE SEQUENCE [LARGE SCALE GENOMIC DNA]</scope>
    <source>
        <strain evidence="5 6">NSJ-29</strain>
    </source>
</reference>
<gene>
    <name evidence="5" type="ORF">H9Q79_13135</name>
</gene>
<accession>A0A7G9GAL8</accession>